<dbReference type="RefSeq" id="WP_358129303.1">
    <property type="nucleotide sequence ID" value="NZ_JBFALK010000001.1"/>
</dbReference>
<organism evidence="9 10">
    <name type="scientific">Microtetraspora glauca</name>
    <dbReference type="NCBI Taxonomy" id="1996"/>
    <lineage>
        <taxon>Bacteria</taxon>
        <taxon>Bacillati</taxon>
        <taxon>Actinomycetota</taxon>
        <taxon>Actinomycetes</taxon>
        <taxon>Streptosporangiales</taxon>
        <taxon>Streptosporangiaceae</taxon>
        <taxon>Microtetraspora</taxon>
    </lineage>
</organism>
<feature type="transmembrane region" description="Helical" evidence="7">
    <location>
        <begin position="140"/>
        <end position="158"/>
    </location>
</feature>
<dbReference type="Proteomes" id="UP001551675">
    <property type="component" value="Unassembled WGS sequence"/>
</dbReference>
<dbReference type="Pfam" id="PF01569">
    <property type="entry name" value="PAP2"/>
    <property type="match status" value="1"/>
</dbReference>
<dbReference type="SMART" id="SM00014">
    <property type="entry name" value="acidPPc"/>
    <property type="match status" value="1"/>
</dbReference>
<evidence type="ECO:0000256" key="1">
    <source>
        <dbReference type="ARBA" id="ARBA00004651"/>
    </source>
</evidence>
<evidence type="ECO:0000259" key="8">
    <source>
        <dbReference type="SMART" id="SM00014"/>
    </source>
</evidence>
<keyword evidence="6 7" id="KW-0472">Membrane</keyword>
<name>A0ABV3G7C6_MICGL</name>
<dbReference type="Gene3D" id="1.20.144.10">
    <property type="entry name" value="Phosphatidic acid phosphatase type 2/haloperoxidase"/>
    <property type="match status" value="2"/>
</dbReference>
<evidence type="ECO:0000256" key="4">
    <source>
        <dbReference type="ARBA" id="ARBA00022801"/>
    </source>
</evidence>
<gene>
    <name evidence="9" type="ORF">AB0I59_02610</name>
</gene>
<comment type="subcellular location">
    <subcellularLocation>
        <location evidence="1">Cell membrane</location>
        <topology evidence="1">Multi-pass membrane protein</topology>
    </subcellularLocation>
</comment>
<comment type="caution">
    <text evidence="9">The sequence shown here is derived from an EMBL/GenBank/DDBJ whole genome shotgun (WGS) entry which is preliminary data.</text>
</comment>
<dbReference type="InterPro" id="IPR036938">
    <property type="entry name" value="PAP2/HPO_sf"/>
</dbReference>
<keyword evidence="5 7" id="KW-1133">Transmembrane helix</keyword>
<reference evidence="9 10" key="1">
    <citation type="submission" date="2024-06" db="EMBL/GenBank/DDBJ databases">
        <title>The Natural Products Discovery Center: Release of the First 8490 Sequenced Strains for Exploring Actinobacteria Biosynthetic Diversity.</title>
        <authorList>
            <person name="Kalkreuter E."/>
            <person name="Kautsar S.A."/>
            <person name="Yang D."/>
            <person name="Bader C.D."/>
            <person name="Teijaro C.N."/>
            <person name="Fluegel L."/>
            <person name="Davis C.M."/>
            <person name="Simpson J.R."/>
            <person name="Lauterbach L."/>
            <person name="Steele A.D."/>
            <person name="Gui C."/>
            <person name="Meng S."/>
            <person name="Li G."/>
            <person name="Viehrig K."/>
            <person name="Ye F."/>
            <person name="Su P."/>
            <person name="Kiefer A.F."/>
            <person name="Nichols A."/>
            <person name="Cepeda A.J."/>
            <person name="Yan W."/>
            <person name="Fan B."/>
            <person name="Jiang Y."/>
            <person name="Adhikari A."/>
            <person name="Zheng C.-J."/>
            <person name="Schuster L."/>
            <person name="Cowan T.M."/>
            <person name="Smanski M.J."/>
            <person name="Chevrette M.G."/>
            <person name="De Carvalho L.P.S."/>
            <person name="Shen B."/>
        </authorList>
    </citation>
    <scope>NUCLEOTIDE SEQUENCE [LARGE SCALE GENOMIC DNA]</scope>
    <source>
        <strain evidence="9 10">NPDC050100</strain>
    </source>
</reference>
<sequence length="215" mass="23626">MNNQFDDIPDISAEWYRDIVEFAGSTPHWFQKLAEVGTDGVLFVFAVLFLGAWWRARRRDDRTMALALLAPVAMVVAYVASEVIKTFIREDRPCRIVHDVVTIAQCPPLGDWSLPSNHSTLVAAAAAALVVAWRRTLPYVTVLAVLGAFSRVFVGVHFPHDVVAGILLGVIAAPLFMLAVSVPVTSLAGWARGLTALRVLLSDTRTDRSAPLHRR</sequence>
<dbReference type="InterPro" id="IPR000326">
    <property type="entry name" value="PAP2/HPO"/>
</dbReference>
<dbReference type="PANTHER" id="PTHR14969">
    <property type="entry name" value="SPHINGOSINE-1-PHOSPHATE PHOSPHOHYDROLASE"/>
    <property type="match status" value="1"/>
</dbReference>
<keyword evidence="3 7" id="KW-0812">Transmembrane</keyword>
<keyword evidence="10" id="KW-1185">Reference proteome</keyword>
<keyword evidence="2" id="KW-1003">Cell membrane</keyword>
<evidence type="ECO:0000256" key="5">
    <source>
        <dbReference type="ARBA" id="ARBA00022989"/>
    </source>
</evidence>
<accession>A0ABV3G7C6</accession>
<evidence type="ECO:0000256" key="7">
    <source>
        <dbReference type="SAM" id="Phobius"/>
    </source>
</evidence>
<evidence type="ECO:0000256" key="2">
    <source>
        <dbReference type="ARBA" id="ARBA00022475"/>
    </source>
</evidence>
<dbReference type="EMBL" id="JBFALK010000001">
    <property type="protein sequence ID" value="MEV0967502.1"/>
    <property type="molecule type" value="Genomic_DNA"/>
</dbReference>
<evidence type="ECO:0000256" key="3">
    <source>
        <dbReference type="ARBA" id="ARBA00022692"/>
    </source>
</evidence>
<evidence type="ECO:0000313" key="9">
    <source>
        <dbReference type="EMBL" id="MEV0967502.1"/>
    </source>
</evidence>
<dbReference type="SUPFAM" id="SSF48317">
    <property type="entry name" value="Acid phosphatase/Vanadium-dependent haloperoxidase"/>
    <property type="match status" value="1"/>
</dbReference>
<feature type="transmembrane region" description="Helical" evidence="7">
    <location>
        <begin position="36"/>
        <end position="56"/>
    </location>
</feature>
<keyword evidence="4" id="KW-0378">Hydrolase</keyword>
<feature type="domain" description="Phosphatidic acid phosphatase type 2/haloperoxidase" evidence="8">
    <location>
        <begin position="64"/>
        <end position="177"/>
    </location>
</feature>
<proteinExistence type="predicted"/>
<protein>
    <submittedName>
        <fullName evidence="9">Phosphatase PAP2 family protein</fullName>
    </submittedName>
</protein>
<evidence type="ECO:0000256" key="6">
    <source>
        <dbReference type="ARBA" id="ARBA00023136"/>
    </source>
</evidence>
<dbReference type="PANTHER" id="PTHR14969:SF62">
    <property type="entry name" value="DECAPRENYLPHOSPHORYL-5-PHOSPHORIBOSE PHOSPHATASE RV3807C-RELATED"/>
    <property type="match status" value="1"/>
</dbReference>
<feature type="transmembrane region" description="Helical" evidence="7">
    <location>
        <begin position="164"/>
        <end position="191"/>
    </location>
</feature>
<evidence type="ECO:0000313" key="10">
    <source>
        <dbReference type="Proteomes" id="UP001551675"/>
    </source>
</evidence>